<organism evidence="2 3">
    <name type="scientific">Lactuca saligna</name>
    <name type="common">Willowleaf lettuce</name>
    <dbReference type="NCBI Taxonomy" id="75948"/>
    <lineage>
        <taxon>Eukaryota</taxon>
        <taxon>Viridiplantae</taxon>
        <taxon>Streptophyta</taxon>
        <taxon>Embryophyta</taxon>
        <taxon>Tracheophyta</taxon>
        <taxon>Spermatophyta</taxon>
        <taxon>Magnoliopsida</taxon>
        <taxon>eudicotyledons</taxon>
        <taxon>Gunneridae</taxon>
        <taxon>Pentapetalae</taxon>
        <taxon>asterids</taxon>
        <taxon>campanulids</taxon>
        <taxon>Asterales</taxon>
        <taxon>Asteraceae</taxon>
        <taxon>Cichorioideae</taxon>
        <taxon>Cichorieae</taxon>
        <taxon>Lactucinae</taxon>
        <taxon>Lactuca</taxon>
    </lineage>
</organism>
<evidence type="ECO:0000256" key="1">
    <source>
        <dbReference type="SAM" id="MobiDB-lite"/>
    </source>
</evidence>
<gene>
    <name evidence="2" type="ORF">LSALG_LOCUS42788</name>
</gene>
<sequence length="127" mass="13692">MAENVQATVEDDVQASENATADVAIQETAQESVSIEATTYDAIQETIQEGVGIEEIAYDAIQGTIPESVGIDETVDDVIQEPVPESKCGYEPHENAHALERVNVMPDPVSPVEMVADVNKIEDHLEA</sequence>
<evidence type="ECO:0000313" key="3">
    <source>
        <dbReference type="Proteomes" id="UP001177003"/>
    </source>
</evidence>
<name>A0AA36A4E3_LACSI</name>
<proteinExistence type="predicted"/>
<keyword evidence="3" id="KW-1185">Reference proteome</keyword>
<accession>A0AA36A4E3</accession>
<dbReference type="AlphaFoldDB" id="A0AA36A4E3"/>
<evidence type="ECO:0000313" key="2">
    <source>
        <dbReference type="EMBL" id="CAI9304409.1"/>
    </source>
</evidence>
<reference evidence="2" key="1">
    <citation type="submission" date="2023-04" db="EMBL/GenBank/DDBJ databases">
        <authorList>
            <person name="Vijverberg K."/>
            <person name="Xiong W."/>
            <person name="Schranz E."/>
        </authorList>
    </citation>
    <scope>NUCLEOTIDE SEQUENCE</scope>
</reference>
<dbReference type="Proteomes" id="UP001177003">
    <property type="component" value="Chromosome 9"/>
</dbReference>
<dbReference type="EMBL" id="OX465085">
    <property type="protein sequence ID" value="CAI9304409.1"/>
    <property type="molecule type" value="Genomic_DNA"/>
</dbReference>
<protein>
    <submittedName>
        <fullName evidence="2">Uncharacterized protein</fullName>
    </submittedName>
</protein>
<feature type="region of interest" description="Disordered" evidence="1">
    <location>
        <begin position="1"/>
        <end position="20"/>
    </location>
</feature>